<keyword evidence="17" id="KW-1185">Reference proteome</keyword>
<dbReference type="PRINTS" id="PR00385">
    <property type="entry name" value="P450"/>
</dbReference>
<reference evidence="16 17" key="1">
    <citation type="journal article" date="2024" name="Ann. Entomol. Soc. Am.">
        <title>Genomic analyses of the southern and eastern yellowjacket wasps (Hymenoptera: Vespidae) reveal evolutionary signatures of social life.</title>
        <authorList>
            <person name="Catto M.A."/>
            <person name="Caine P.B."/>
            <person name="Orr S.E."/>
            <person name="Hunt B.G."/>
            <person name="Goodisman M.A.D."/>
        </authorList>
    </citation>
    <scope>NUCLEOTIDE SEQUENCE [LARGE SCALE GENOMIC DNA]</scope>
    <source>
        <strain evidence="16">233</strain>
        <tissue evidence="16">Head and thorax</tissue>
    </source>
</reference>
<evidence type="ECO:0000256" key="8">
    <source>
        <dbReference type="ARBA" id="ARBA00022824"/>
    </source>
</evidence>
<dbReference type="SUPFAM" id="SSF48264">
    <property type="entry name" value="Cytochrome P450"/>
    <property type="match status" value="1"/>
</dbReference>
<keyword evidence="13" id="KW-0472">Membrane</keyword>
<dbReference type="EMBL" id="JAUDFV010000157">
    <property type="protein sequence ID" value="KAL2714151.1"/>
    <property type="molecule type" value="Genomic_DNA"/>
</dbReference>
<keyword evidence="8" id="KW-0256">Endoplasmic reticulum</keyword>
<comment type="subcellular location">
    <subcellularLocation>
        <location evidence="4">Endoplasmic reticulum membrane</location>
        <topology evidence="4">Peripheral membrane protein</topology>
    </subcellularLocation>
    <subcellularLocation>
        <location evidence="3">Microsome membrane</location>
        <topology evidence="3">Peripheral membrane protein</topology>
    </subcellularLocation>
</comment>
<keyword evidence="12 15" id="KW-0503">Monooxygenase</keyword>
<keyword evidence="7 14" id="KW-0479">Metal-binding</keyword>
<dbReference type="InterPro" id="IPR002401">
    <property type="entry name" value="Cyt_P450_E_grp-I"/>
</dbReference>
<comment type="cofactor">
    <cofactor evidence="1 14">
        <name>heme</name>
        <dbReference type="ChEBI" id="CHEBI:30413"/>
    </cofactor>
</comment>
<evidence type="ECO:0000313" key="16">
    <source>
        <dbReference type="EMBL" id="KAL2714151.1"/>
    </source>
</evidence>
<organism evidence="16 17">
    <name type="scientific">Vespula squamosa</name>
    <name type="common">Southern yellow jacket</name>
    <name type="synonym">Wasp</name>
    <dbReference type="NCBI Taxonomy" id="30214"/>
    <lineage>
        <taxon>Eukaryota</taxon>
        <taxon>Metazoa</taxon>
        <taxon>Ecdysozoa</taxon>
        <taxon>Arthropoda</taxon>
        <taxon>Hexapoda</taxon>
        <taxon>Insecta</taxon>
        <taxon>Pterygota</taxon>
        <taxon>Neoptera</taxon>
        <taxon>Endopterygota</taxon>
        <taxon>Hymenoptera</taxon>
        <taxon>Apocrita</taxon>
        <taxon>Aculeata</taxon>
        <taxon>Vespoidea</taxon>
        <taxon>Vespidae</taxon>
        <taxon>Vespinae</taxon>
        <taxon>Vespula</taxon>
    </lineage>
</organism>
<evidence type="ECO:0000256" key="12">
    <source>
        <dbReference type="ARBA" id="ARBA00023033"/>
    </source>
</evidence>
<dbReference type="Pfam" id="PF00067">
    <property type="entry name" value="p450"/>
    <property type="match status" value="1"/>
</dbReference>
<evidence type="ECO:0000256" key="6">
    <source>
        <dbReference type="ARBA" id="ARBA00022617"/>
    </source>
</evidence>
<evidence type="ECO:0000256" key="15">
    <source>
        <dbReference type="RuleBase" id="RU000461"/>
    </source>
</evidence>
<comment type="similarity">
    <text evidence="5 15">Belongs to the cytochrome P450 family.</text>
</comment>
<dbReference type="PROSITE" id="PS00086">
    <property type="entry name" value="CYTOCHROME_P450"/>
    <property type="match status" value="1"/>
</dbReference>
<dbReference type="GO" id="GO:0004497">
    <property type="term" value="F:monooxygenase activity"/>
    <property type="evidence" value="ECO:0007669"/>
    <property type="project" value="UniProtKB-KW"/>
</dbReference>
<dbReference type="PRINTS" id="PR00463">
    <property type="entry name" value="EP450I"/>
</dbReference>
<accession>A0ABD2A0J0</accession>
<dbReference type="AlphaFoldDB" id="A0ABD2A0J0"/>
<evidence type="ECO:0000256" key="4">
    <source>
        <dbReference type="ARBA" id="ARBA00004406"/>
    </source>
</evidence>
<evidence type="ECO:0000256" key="13">
    <source>
        <dbReference type="ARBA" id="ARBA00023136"/>
    </source>
</evidence>
<evidence type="ECO:0000256" key="5">
    <source>
        <dbReference type="ARBA" id="ARBA00010617"/>
    </source>
</evidence>
<evidence type="ECO:0000256" key="14">
    <source>
        <dbReference type="PIRSR" id="PIRSR602401-1"/>
    </source>
</evidence>
<dbReference type="InterPro" id="IPR001128">
    <property type="entry name" value="Cyt_P450"/>
</dbReference>
<evidence type="ECO:0000256" key="10">
    <source>
        <dbReference type="ARBA" id="ARBA00023002"/>
    </source>
</evidence>
<dbReference type="PANTHER" id="PTHR24291">
    <property type="entry name" value="CYTOCHROME P450 FAMILY 4"/>
    <property type="match status" value="1"/>
</dbReference>
<dbReference type="InterPro" id="IPR036396">
    <property type="entry name" value="Cyt_P450_sf"/>
</dbReference>
<name>A0ABD2A0J0_VESSQ</name>
<dbReference type="InterPro" id="IPR050196">
    <property type="entry name" value="Cytochrome_P450_Monoox"/>
</dbReference>
<evidence type="ECO:0000256" key="2">
    <source>
        <dbReference type="ARBA" id="ARBA00003690"/>
    </source>
</evidence>
<dbReference type="InterPro" id="IPR017972">
    <property type="entry name" value="Cyt_P450_CS"/>
</dbReference>
<proteinExistence type="inferred from homology"/>
<evidence type="ECO:0000256" key="3">
    <source>
        <dbReference type="ARBA" id="ARBA00004174"/>
    </source>
</evidence>
<dbReference type="Proteomes" id="UP001607302">
    <property type="component" value="Unassembled WGS sequence"/>
</dbReference>
<comment type="caution">
    <text evidence="16">The sequence shown here is derived from an EMBL/GenBank/DDBJ whole genome shotgun (WGS) entry which is preliminary data.</text>
</comment>
<keyword evidence="6 14" id="KW-0349">Heme</keyword>
<dbReference type="GO" id="GO:0046872">
    <property type="term" value="F:metal ion binding"/>
    <property type="evidence" value="ECO:0007669"/>
    <property type="project" value="UniProtKB-KW"/>
</dbReference>
<evidence type="ECO:0000313" key="17">
    <source>
        <dbReference type="Proteomes" id="UP001607302"/>
    </source>
</evidence>
<evidence type="ECO:0000256" key="7">
    <source>
        <dbReference type="ARBA" id="ARBA00022723"/>
    </source>
</evidence>
<gene>
    <name evidence="16" type="ORF">V1478_016708</name>
</gene>
<dbReference type="Gene3D" id="1.10.630.10">
    <property type="entry name" value="Cytochrome P450"/>
    <property type="match status" value="1"/>
</dbReference>
<feature type="binding site" description="axial binding residue" evidence="14">
    <location>
        <position position="462"/>
    </location>
    <ligand>
        <name>heme</name>
        <dbReference type="ChEBI" id="CHEBI:30413"/>
    </ligand>
    <ligandPart>
        <name>Fe</name>
        <dbReference type="ChEBI" id="CHEBI:18248"/>
    </ligandPart>
</feature>
<comment type="function">
    <text evidence="2">May be involved in the metabolism of insect hormones and in the breakdown of synthetic insecticides.</text>
</comment>
<dbReference type="CDD" id="cd20628">
    <property type="entry name" value="CYP4"/>
    <property type="match status" value="1"/>
</dbReference>
<dbReference type="PANTHER" id="PTHR24291:SF189">
    <property type="entry name" value="CYTOCHROME P450 4C3-RELATED"/>
    <property type="match status" value="1"/>
</dbReference>
<keyword evidence="10 15" id="KW-0560">Oxidoreductase</keyword>
<sequence length="516" mass="60141">MFTILLGFISFLFLLHYYIKYRRIGRMLQDIPGPKGYPIIGNILGFQVSNLQNTFEKLLELDKKYYPVYKIWSFFFASVTLLCPKDIEKLVRNSKHIEKSTAYNFIKPWLSNGLITSGGDTWQQRRKILTPSFHFNILKYFVITFNEEAKYLVASLKQESKDGPIVKDTLELVIEHTLNAICETAMGTPLKEKDELQVKYREAVHDFSKIVSYRIMRPWYHSNFIFSFSSLGRKQEKLLKTLHDFSSDIIAERRRFHQQTNGKHLQNLEEMNENVGFAEEPNGNDKNPMSKKKLAMLDLLIAASNDNQIDDKGIREEVDTFIFAGHDTTATALNFCLLLFAKHKSVQEGIRNEINRIMQQNDSNITMSMLNQFSYMERCIKESLRLYPSVPSISRYLLEDLQLDNYLIPAGVDCRLSIYSIHKNPNYWPNPNVFDPDRFLPENVKERNPYAYIPFSAGLRNCIGQKYALIEIKIMLAYILYHFQLEPVDELDDVKMMGDMILTPTKPLHVKFIPIK</sequence>
<evidence type="ECO:0000256" key="11">
    <source>
        <dbReference type="ARBA" id="ARBA00023004"/>
    </source>
</evidence>
<dbReference type="GO" id="GO:0005789">
    <property type="term" value="C:endoplasmic reticulum membrane"/>
    <property type="evidence" value="ECO:0007669"/>
    <property type="project" value="UniProtKB-SubCell"/>
</dbReference>
<evidence type="ECO:0000256" key="1">
    <source>
        <dbReference type="ARBA" id="ARBA00001971"/>
    </source>
</evidence>
<keyword evidence="11 14" id="KW-0408">Iron</keyword>
<evidence type="ECO:0000256" key="9">
    <source>
        <dbReference type="ARBA" id="ARBA00022848"/>
    </source>
</evidence>
<keyword evidence="9" id="KW-0492">Microsome</keyword>
<protein>
    <submittedName>
        <fullName evidence="16">Cytochrome P450 4C1-like isoform X2</fullName>
    </submittedName>
</protein>